<proteinExistence type="predicted"/>
<name>A0A533QEU7_9BACT</name>
<evidence type="ECO:0000313" key="1">
    <source>
        <dbReference type="EMBL" id="TLD43288.1"/>
    </source>
</evidence>
<dbReference type="Proteomes" id="UP000319783">
    <property type="component" value="Unassembled WGS sequence"/>
</dbReference>
<gene>
    <name evidence="1" type="ORF">JETT_0457</name>
</gene>
<reference evidence="1 2" key="1">
    <citation type="submission" date="2019-04" db="EMBL/GenBank/DDBJ databases">
        <title>Genome of a novel bacterium Candidatus Jettenia ecosi reconstructed from metagenome of an anammox bioreactor.</title>
        <authorList>
            <person name="Mardanov A.V."/>
            <person name="Beletsky A.V."/>
            <person name="Ravin N.V."/>
            <person name="Botchkova E.A."/>
            <person name="Litti Y.V."/>
            <person name="Nozhevnikova A.N."/>
        </authorList>
    </citation>
    <scope>NUCLEOTIDE SEQUENCE [LARGE SCALE GENOMIC DNA]</scope>
    <source>
        <strain evidence="1">J2</strain>
    </source>
</reference>
<organism evidence="1 2">
    <name type="scientific">Candidatus Jettenia ecosi</name>
    <dbReference type="NCBI Taxonomy" id="2494326"/>
    <lineage>
        <taxon>Bacteria</taxon>
        <taxon>Pseudomonadati</taxon>
        <taxon>Planctomycetota</taxon>
        <taxon>Candidatus Brocadiia</taxon>
        <taxon>Candidatus Brocadiales</taxon>
        <taxon>Candidatus Brocadiaceae</taxon>
        <taxon>Candidatus Jettenia</taxon>
    </lineage>
</organism>
<sequence>MITHTASPLYKFYRNINFSNHFTPSGLLILQAYQPFGL</sequence>
<dbReference type="EMBL" id="SULG01000005">
    <property type="protein sequence ID" value="TLD43288.1"/>
    <property type="molecule type" value="Genomic_DNA"/>
</dbReference>
<accession>A0A533QEU7</accession>
<evidence type="ECO:0000313" key="2">
    <source>
        <dbReference type="Proteomes" id="UP000319783"/>
    </source>
</evidence>
<comment type="caution">
    <text evidence="1">The sequence shown here is derived from an EMBL/GenBank/DDBJ whole genome shotgun (WGS) entry which is preliminary data.</text>
</comment>
<protein>
    <submittedName>
        <fullName evidence="1">Uncharacterized protein</fullName>
    </submittedName>
</protein>
<dbReference type="AlphaFoldDB" id="A0A533QEU7"/>